<evidence type="ECO:0000256" key="5">
    <source>
        <dbReference type="ARBA" id="ARBA00023002"/>
    </source>
</evidence>
<dbReference type="Gene3D" id="2.40.110.10">
    <property type="entry name" value="Butyryl-CoA Dehydrogenase, subunit A, domain 2"/>
    <property type="match status" value="1"/>
</dbReference>
<evidence type="ECO:0000259" key="9">
    <source>
        <dbReference type="Pfam" id="PF02771"/>
    </source>
</evidence>
<protein>
    <recommendedName>
        <fullName evidence="12">Acyl-CoA dehydrogenase</fullName>
    </recommendedName>
</protein>
<dbReference type="Gene3D" id="1.20.140.10">
    <property type="entry name" value="Butyryl-CoA Dehydrogenase, subunit A, domain 3"/>
    <property type="match status" value="1"/>
</dbReference>
<evidence type="ECO:0008006" key="12">
    <source>
        <dbReference type="Google" id="ProtNLM"/>
    </source>
</evidence>
<dbReference type="Proteomes" id="UP000037982">
    <property type="component" value="Unassembled WGS sequence"/>
</dbReference>
<comment type="cofactor">
    <cofactor evidence="1 6">
        <name>FAD</name>
        <dbReference type="ChEBI" id="CHEBI:57692"/>
    </cofactor>
</comment>
<dbReference type="Pfam" id="PF02771">
    <property type="entry name" value="Acyl-CoA_dh_N"/>
    <property type="match status" value="1"/>
</dbReference>
<keyword evidence="5 6" id="KW-0560">Oxidoreductase</keyword>
<dbReference type="Pfam" id="PF02770">
    <property type="entry name" value="Acyl-CoA_dh_M"/>
    <property type="match status" value="1"/>
</dbReference>
<evidence type="ECO:0000313" key="11">
    <source>
        <dbReference type="Proteomes" id="UP000037982"/>
    </source>
</evidence>
<comment type="similarity">
    <text evidence="2 6">Belongs to the acyl-CoA dehydrogenase family.</text>
</comment>
<dbReference type="PANTHER" id="PTHR43292">
    <property type="entry name" value="ACYL-COA DEHYDROGENASE"/>
    <property type="match status" value="1"/>
</dbReference>
<dbReference type="FunFam" id="2.40.110.10:FF:000011">
    <property type="entry name" value="Acyl-CoA dehydrogenase FadE34"/>
    <property type="match status" value="1"/>
</dbReference>
<evidence type="ECO:0000256" key="1">
    <source>
        <dbReference type="ARBA" id="ARBA00001974"/>
    </source>
</evidence>
<evidence type="ECO:0000256" key="3">
    <source>
        <dbReference type="ARBA" id="ARBA00022630"/>
    </source>
</evidence>
<dbReference type="SUPFAM" id="SSF56645">
    <property type="entry name" value="Acyl-CoA dehydrogenase NM domain-like"/>
    <property type="match status" value="1"/>
</dbReference>
<dbReference type="Pfam" id="PF00441">
    <property type="entry name" value="Acyl-CoA_dh_1"/>
    <property type="match status" value="1"/>
</dbReference>
<evidence type="ECO:0000256" key="6">
    <source>
        <dbReference type="RuleBase" id="RU362125"/>
    </source>
</evidence>
<keyword evidence="4 6" id="KW-0274">FAD</keyword>
<feature type="domain" description="Acyl-CoA oxidase/dehydrogenase middle" evidence="8">
    <location>
        <begin position="145"/>
        <end position="248"/>
    </location>
</feature>
<dbReference type="InterPro" id="IPR052161">
    <property type="entry name" value="Mycobact_Acyl-CoA_DH"/>
</dbReference>
<dbReference type="InterPro" id="IPR037069">
    <property type="entry name" value="AcylCoA_DH/ox_N_sf"/>
</dbReference>
<dbReference type="GO" id="GO:0016627">
    <property type="term" value="F:oxidoreductase activity, acting on the CH-CH group of donors"/>
    <property type="evidence" value="ECO:0007669"/>
    <property type="project" value="InterPro"/>
</dbReference>
<dbReference type="GO" id="GO:0005886">
    <property type="term" value="C:plasma membrane"/>
    <property type="evidence" value="ECO:0007669"/>
    <property type="project" value="TreeGrafter"/>
</dbReference>
<dbReference type="InterPro" id="IPR036250">
    <property type="entry name" value="AcylCo_DH-like_C"/>
</dbReference>
<proteinExistence type="inferred from homology"/>
<keyword evidence="11" id="KW-1185">Reference proteome</keyword>
<feature type="domain" description="Acyl-CoA dehydrogenase/oxidase N-terminal" evidence="9">
    <location>
        <begin position="60"/>
        <end position="141"/>
    </location>
</feature>
<dbReference type="EMBL" id="LGKG01000146">
    <property type="protein sequence ID" value="KPC61637.1"/>
    <property type="molecule type" value="Genomic_DNA"/>
</dbReference>
<evidence type="ECO:0000259" key="8">
    <source>
        <dbReference type="Pfam" id="PF02770"/>
    </source>
</evidence>
<dbReference type="PANTHER" id="PTHR43292:SF3">
    <property type="entry name" value="ACYL-COA DEHYDROGENASE FADE29"/>
    <property type="match status" value="1"/>
</dbReference>
<organism evidence="10 11">
    <name type="scientific">Streptomyces chattanoogensis</name>
    <dbReference type="NCBI Taxonomy" id="66876"/>
    <lineage>
        <taxon>Bacteria</taxon>
        <taxon>Bacillati</taxon>
        <taxon>Actinomycetota</taxon>
        <taxon>Actinomycetes</taxon>
        <taxon>Kitasatosporales</taxon>
        <taxon>Streptomycetaceae</taxon>
        <taxon>Streptomyces</taxon>
    </lineage>
</organism>
<comment type="caution">
    <text evidence="10">The sequence shown here is derived from an EMBL/GenBank/DDBJ whole genome shotgun (WGS) entry which is preliminary data.</text>
</comment>
<accession>A0A0N0XVH9</accession>
<dbReference type="SUPFAM" id="SSF47203">
    <property type="entry name" value="Acyl-CoA dehydrogenase C-terminal domain-like"/>
    <property type="match status" value="1"/>
</dbReference>
<dbReference type="GO" id="GO:0050660">
    <property type="term" value="F:flavin adenine dinucleotide binding"/>
    <property type="evidence" value="ECO:0007669"/>
    <property type="project" value="InterPro"/>
</dbReference>
<keyword evidence="3 6" id="KW-0285">Flavoprotein</keyword>
<sequence>MDWEETAQEREFRQEVRAFVRDRFPACYRPDPEAEHSLEPEDVWGYDWPADRRSADPERRAAARAWAAALAERGWIAPHLPVAYGGAGLSPMREFILREEMMRAEVPTVNGIGAMLLGPTLVEYGNDEQRAAHLPGIARGETVWAQGFSEPDAGSDLASLRTTAVREPAEASDAADAEVYRVNGQKVWTSSAQHADWLFVLVRTDPRAPKHKGISFLLIDATSPGITIRPLRDMRGADPFAEIHFDDVRVPVANRVGEENRGWYVAMAALGFERAGIGATIKFERVLERLITSLRSAQGQDFRRADTAVLRHEIAQRHIELRVQYAMARLTASRQTAGAVPGYEASVSQLLGAELHQRLARTGAKAFGPYAQLWQRDGAPMDAAFAHMRFDAVAATLLGGTTEIQRSVIATRGLGLPRS</sequence>
<evidence type="ECO:0000313" key="10">
    <source>
        <dbReference type="EMBL" id="KPC61637.1"/>
    </source>
</evidence>
<dbReference type="Gene3D" id="1.10.540.10">
    <property type="entry name" value="Acyl-CoA dehydrogenase/oxidase, N-terminal domain"/>
    <property type="match status" value="1"/>
</dbReference>
<evidence type="ECO:0000256" key="4">
    <source>
        <dbReference type="ARBA" id="ARBA00022827"/>
    </source>
</evidence>
<gene>
    <name evidence="10" type="ORF">ADL29_23500</name>
</gene>
<evidence type="ECO:0000256" key="2">
    <source>
        <dbReference type="ARBA" id="ARBA00009347"/>
    </source>
</evidence>
<dbReference type="InterPro" id="IPR009100">
    <property type="entry name" value="AcylCoA_DH/oxidase_NM_dom_sf"/>
</dbReference>
<name>A0A0N0XVH9_9ACTN</name>
<dbReference type="InterPro" id="IPR009075">
    <property type="entry name" value="AcylCo_DH/oxidase_C"/>
</dbReference>
<dbReference type="InterPro" id="IPR006091">
    <property type="entry name" value="Acyl-CoA_Oxase/DH_mid-dom"/>
</dbReference>
<dbReference type="InterPro" id="IPR013786">
    <property type="entry name" value="AcylCoA_DH/ox_N"/>
</dbReference>
<evidence type="ECO:0000259" key="7">
    <source>
        <dbReference type="Pfam" id="PF00441"/>
    </source>
</evidence>
<dbReference type="InterPro" id="IPR046373">
    <property type="entry name" value="Acyl-CoA_Oxase/DH_mid-dom_sf"/>
</dbReference>
<dbReference type="AlphaFoldDB" id="A0A0N0XVH9"/>
<feature type="domain" description="Acyl-CoA dehydrogenase/oxidase C-terminal" evidence="7">
    <location>
        <begin position="260"/>
        <end position="412"/>
    </location>
</feature>
<reference evidence="11" key="1">
    <citation type="submission" date="2015-07" db="EMBL/GenBank/DDBJ databases">
        <authorList>
            <person name="Ju K.-S."/>
            <person name="Doroghazi J.R."/>
            <person name="Metcalf W.W."/>
        </authorList>
    </citation>
    <scope>NUCLEOTIDE SEQUENCE [LARGE SCALE GENOMIC DNA]</scope>
    <source>
        <strain evidence="11">NRRL ISP-5002</strain>
    </source>
</reference>
<dbReference type="PATRIC" id="fig|66876.3.peg.5148"/>